<keyword evidence="2" id="KW-0378">Hydrolase</keyword>
<feature type="domain" description="Endonuclease/exonuclease/phosphatase" evidence="1">
    <location>
        <begin position="23"/>
        <end position="278"/>
    </location>
</feature>
<dbReference type="CDD" id="cd09079">
    <property type="entry name" value="RgfB-like"/>
    <property type="match status" value="1"/>
</dbReference>
<dbReference type="EMBL" id="DVHN01000122">
    <property type="protein sequence ID" value="HIR89152.1"/>
    <property type="molecule type" value="Genomic_DNA"/>
</dbReference>
<reference evidence="2" key="1">
    <citation type="submission" date="2020-10" db="EMBL/GenBank/DDBJ databases">
        <authorList>
            <person name="Gilroy R."/>
        </authorList>
    </citation>
    <scope>NUCLEOTIDE SEQUENCE</scope>
    <source>
        <strain evidence="2">ChiW13-3771</strain>
    </source>
</reference>
<dbReference type="Gene3D" id="3.60.10.10">
    <property type="entry name" value="Endonuclease/exonuclease/phosphatase"/>
    <property type="match status" value="1"/>
</dbReference>
<dbReference type="GO" id="GO:0004519">
    <property type="term" value="F:endonuclease activity"/>
    <property type="evidence" value="ECO:0007669"/>
    <property type="project" value="UniProtKB-KW"/>
</dbReference>
<evidence type="ECO:0000313" key="2">
    <source>
        <dbReference type="EMBL" id="HIR89152.1"/>
    </source>
</evidence>
<gene>
    <name evidence="2" type="ORF">IAC96_09400</name>
</gene>
<evidence type="ECO:0000259" key="1">
    <source>
        <dbReference type="Pfam" id="PF03372"/>
    </source>
</evidence>
<protein>
    <submittedName>
        <fullName evidence="2">Endonuclease/exonuclease/phosphatase family protein</fullName>
    </submittedName>
</protein>
<accession>A0A9D1EEW8</accession>
<dbReference type="InterPro" id="IPR036691">
    <property type="entry name" value="Endo/exonu/phosph_ase_sf"/>
</dbReference>
<organism evidence="2 3">
    <name type="scientific">Candidatus Fimimorpha faecalis</name>
    <dbReference type="NCBI Taxonomy" id="2840824"/>
    <lineage>
        <taxon>Bacteria</taxon>
        <taxon>Bacillati</taxon>
        <taxon>Bacillota</taxon>
        <taxon>Clostridia</taxon>
        <taxon>Eubacteriales</taxon>
        <taxon>Candidatus Fimimorpha</taxon>
    </lineage>
</organism>
<dbReference type="InterPro" id="IPR005135">
    <property type="entry name" value="Endo/exonuclease/phosphatase"/>
</dbReference>
<evidence type="ECO:0000313" key="3">
    <source>
        <dbReference type="Proteomes" id="UP000824201"/>
    </source>
</evidence>
<keyword evidence="2" id="KW-0255">Endonuclease</keyword>
<proteinExistence type="predicted"/>
<dbReference type="Pfam" id="PF03372">
    <property type="entry name" value="Exo_endo_phos"/>
    <property type="match status" value="1"/>
</dbReference>
<dbReference type="Proteomes" id="UP000824201">
    <property type="component" value="Unassembled WGS sequence"/>
</dbReference>
<keyword evidence="2" id="KW-0540">Nuclease</keyword>
<dbReference type="SUPFAM" id="SSF56219">
    <property type="entry name" value="DNase I-like"/>
    <property type="match status" value="1"/>
</dbReference>
<sequence>MKLISLNTHSLIEKEWKKKCRMFSDAVSNHHADIVAMQEVNQTHDAEPFDEDKLKHTGYIPCKKEIVIRQDNYMLEFVNHWKRLNPGKECNWTWLPMKLGYSKYDEGLAIFSIHPIIEIKIGYITAQTDYNNWRTRMILGALIDGNGEQQWFYSVHAGWWKEEKDPSIDPFSIQWNRLEAEVKTEDSTPIWILGDLNNPAHVRKEGYDYVKQSGWFDCYELAEQKDNGITVTENIDGWKEKEKITGMRIDFIWCNQKRNIKTSQVIMNGVREPIVSDHFGIMITEGKEK</sequence>
<dbReference type="AlphaFoldDB" id="A0A9D1EEW8"/>
<name>A0A9D1EEW8_9FIRM</name>
<reference evidence="2" key="2">
    <citation type="journal article" date="2021" name="PeerJ">
        <title>Extensive microbial diversity within the chicken gut microbiome revealed by metagenomics and culture.</title>
        <authorList>
            <person name="Gilroy R."/>
            <person name="Ravi A."/>
            <person name="Getino M."/>
            <person name="Pursley I."/>
            <person name="Horton D.L."/>
            <person name="Alikhan N.F."/>
            <person name="Baker D."/>
            <person name="Gharbi K."/>
            <person name="Hall N."/>
            <person name="Watson M."/>
            <person name="Adriaenssens E.M."/>
            <person name="Foster-Nyarko E."/>
            <person name="Jarju S."/>
            <person name="Secka A."/>
            <person name="Antonio M."/>
            <person name="Oren A."/>
            <person name="Chaudhuri R.R."/>
            <person name="La Ragione R."/>
            <person name="Hildebrand F."/>
            <person name="Pallen M.J."/>
        </authorList>
    </citation>
    <scope>NUCLEOTIDE SEQUENCE</scope>
    <source>
        <strain evidence="2">ChiW13-3771</strain>
    </source>
</reference>
<comment type="caution">
    <text evidence="2">The sequence shown here is derived from an EMBL/GenBank/DDBJ whole genome shotgun (WGS) entry which is preliminary data.</text>
</comment>